<proteinExistence type="predicted"/>
<evidence type="ECO:0000313" key="1">
    <source>
        <dbReference type="EMBL" id="KFC80636.1"/>
    </source>
</evidence>
<accession>A0A085GA91</accession>
<organism evidence="1 2">
    <name type="scientific">Ewingella americana (strain ATCC 33852 / DSM 4580 / CCUG 14506 / JCM 5911 / LMG 7869 / NCTC 12157 / CDC 1468-78)</name>
    <dbReference type="NCBI Taxonomy" id="910964"/>
    <lineage>
        <taxon>Bacteria</taxon>
        <taxon>Pseudomonadati</taxon>
        <taxon>Pseudomonadota</taxon>
        <taxon>Gammaproteobacteria</taxon>
        <taxon>Enterobacterales</taxon>
        <taxon>Yersiniaceae</taxon>
        <taxon>Ewingella</taxon>
    </lineage>
</organism>
<gene>
    <name evidence="1" type="ORF">GEAM_1955</name>
</gene>
<dbReference type="Proteomes" id="UP000028640">
    <property type="component" value="Unassembled WGS sequence"/>
</dbReference>
<comment type="caution">
    <text evidence="1">The sequence shown here is derived from an EMBL/GenBank/DDBJ whole genome shotgun (WGS) entry which is preliminary data.</text>
</comment>
<evidence type="ECO:0000313" key="2">
    <source>
        <dbReference type="Proteomes" id="UP000028640"/>
    </source>
</evidence>
<dbReference type="EMBL" id="JMPJ01000053">
    <property type="protein sequence ID" value="KFC80636.1"/>
    <property type="molecule type" value="Genomic_DNA"/>
</dbReference>
<sequence>MYQAFRDSPLTDLWVNALIINPHWIGQTNITDIYSGGQTMGHIVLLALPDACEGDK</sequence>
<name>A0A085GA91_EWIA3</name>
<protein>
    <submittedName>
        <fullName evidence="1">Uncharacterized protein</fullName>
    </submittedName>
</protein>
<keyword evidence="2" id="KW-1185">Reference proteome</keyword>
<dbReference type="STRING" id="910964.GEAM_1955"/>
<reference evidence="1 2" key="1">
    <citation type="submission" date="2014-05" db="EMBL/GenBank/DDBJ databases">
        <title>ATOL: Assembling a taxonomically balanced genome-scale reconstruction of the evolutionary history of the Enterobacteriaceae.</title>
        <authorList>
            <person name="Plunkett G.III."/>
            <person name="Neeno-Eckwall E.C."/>
            <person name="Glasner J.D."/>
            <person name="Perna N.T."/>
        </authorList>
    </citation>
    <scope>NUCLEOTIDE SEQUENCE [LARGE SCALE GENOMIC DNA]</scope>
    <source>
        <strain evidence="1 2">ATCC 33852</strain>
    </source>
</reference>
<dbReference type="AlphaFoldDB" id="A0A085GA91"/>